<dbReference type="EMBL" id="OB794103">
    <property type="protein sequence ID" value="CAD7429503.1"/>
    <property type="molecule type" value="Genomic_DNA"/>
</dbReference>
<proteinExistence type="predicted"/>
<sequence>MLPTDKKLEDFVRFEHGGGDMTVFISKGAIHCQRHIKTKLGSHLKELLESGIINRCSSLFANPLVCVINKDRSVKQTLPEGEMMKQCLENLQQFVCDSTFFSKMVYLVKPREPVAVLTHGDCWTNNILFHYSETGQILEKAYCFYSKKEQAV</sequence>
<dbReference type="AlphaFoldDB" id="A0A7R9E8X2"/>
<name>A0A7R9E8X2_9NEOP</name>
<protein>
    <recommendedName>
        <fullName evidence="2">CHK kinase-like domain-containing protein</fullName>
    </recommendedName>
</protein>
<reference evidence="1" key="1">
    <citation type="submission" date="2020-11" db="EMBL/GenBank/DDBJ databases">
        <authorList>
            <person name="Tran Van P."/>
        </authorList>
    </citation>
    <scope>NUCLEOTIDE SEQUENCE</scope>
</reference>
<evidence type="ECO:0008006" key="2">
    <source>
        <dbReference type="Google" id="ProtNLM"/>
    </source>
</evidence>
<gene>
    <name evidence="1" type="ORF">TMSB3V08_LOCUS6280</name>
</gene>
<organism evidence="1">
    <name type="scientific">Timema monikensis</name>
    <dbReference type="NCBI Taxonomy" id="170555"/>
    <lineage>
        <taxon>Eukaryota</taxon>
        <taxon>Metazoa</taxon>
        <taxon>Ecdysozoa</taxon>
        <taxon>Arthropoda</taxon>
        <taxon>Hexapoda</taxon>
        <taxon>Insecta</taxon>
        <taxon>Pterygota</taxon>
        <taxon>Neoptera</taxon>
        <taxon>Polyneoptera</taxon>
        <taxon>Phasmatodea</taxon>
        <taxon>Timematodea</taxon>
        <taxon>Timematoidea</taxon>
        <taxon>Timematidae</taxon>
        <taxon>Timema</taxon>
    </lineage>
</organism>
<accession>A0A7R9E8X2</accession>
<dbReference type="InterPro" id="IPR004119">
    <property type="entry name" value="EcKL"/>
</dbReference>
<evidence type="ECO:0000313" key="1">
    <source>
        <dbReference type="EMBL" id="CAD7429503.1"/>
    </source>
</evidence>
<dbReference type="Pfam" id="PF02958">
    <property type="entry name" value="EcKL"/>
    <property type="match status" value="1"/>
</dbReference>